<evidence type="ECO:0000313" key="1">
    <source>
        <dbReference type="EMBL" id="KIY70614.1"/>
    </source>
</evidence>
<dbReference type="Proteomes" id="UP000054007">
    <property type="component" value="Unassembled WGS sequence"/>
</dbReference>
<proteinExistence type="predicted"/>
<keyword evidence="2" id="KW-1185">Reference proteome</keyword>
<organism evidence="1 2">
    <name type="scientific">Cylindrobasidium torrendii FP15055 ss-10</name>
    <dbReference type="NCBI Taxonomy" id="1314674"/>
    <lineage>
        <taxon>Eukaryota</taxon>
        <taxon>Fungi</taxon>
        <taxon>Dikarya</taxon>
        <taxon>Basidiomycota</taxon>
        <taxon>Agaricomycotina</taxon>
        <taxon>Agaricomycetes</taxon>
        <taxon>Agaricomycetidae</taxon>
        <taxon>Agaricales</taxon>
        <taxon>Marasmiineae</taxon>
        <taxon>Physalacriaceae</taxon>
        <taxon>Cylindrobasidium</taxon>
    </lineage>
</organism>
<dbReference type="AlphaFoldDB" id="A0A0D7BKG4"/>
<reference evidence="1 2" key="1">
    <citation type="journal article" date="2015" name="Fungal Genet. Biol.">
        <title>Evolution of novel wood decay mechanisms in Agaricales revealed by the genome sequences of Fistulina hepatica and Cylindrobasidium torrendii.</title>
        <authorList>
            <person name="Floudas D."/>
            <person name="Held B.W."/>
            <person name="Riley R."/>
            <person name="Nagy L.G."/>
            <person name="Koehler G."/>
            <person name="Ransdell A.S."/>
            <person name="Younus H."/>
            <person name="Chow J."/>
            <person name="Chiniquy J."/>
            <person name="Lipzen A."/>
            <person name="Tritt A."/>
            <person name="Sun H."/>
            <person name="Haridas S."/>
            <person name="LaButti K."/>
            <person name="Ohm R.A."/>
            <person name="Kues U."/>
            <person name="Blanchette R.A."/>
            <person name="Grigoriev I.V."/>
            <person name="Minto R.E."/>
            <person name="Hibbett D.S."/>
        </authorList>
    </citation>
    <scope>NUCLEOTIDE SEQUENCE [LARGE SCALE GENOMIC DNA]</scope>
    <source>
        <strain evidence="1 2">FP15055 ss-10</strain>
    </source>
</reference>
<sequence length="60" mass="6645">MPGRVMFNLWREGTMFAAGSIVAVQVPSGHLITYQALIAHTSNQGNKPPNPMFWKMVPFA</sequence>
<protein>
    <submittedName>
        <fullName evidence="1">Uncharacterized protein</fullName>
    </submittedName>
</protein>
<dbReference type="Gene3D" id="2.10.10.20">
    <property type="entry name" value="Carbohydrate-binding module superfamily 5/12"/>
    <property type="match status" value="1"/>
</dbReference>
<dbReference type="EMBL" id="KN880465">
    <property type="protein sequence ID" value="KIY70614.1"/>
    <property type="molecule type" value="Genomic_DNA"/>
</dbReference>
<name>A0A0D7BKG4_9AGAR</name>
<gene>
    <name evidence="1" type="ORF">CYLTODRAFT_451514</name>
</gene>
<evidence type="ECO:0000313" key="2">
    <source>
        <dbReference type="Proteomes" id="UP000054007"/>
    </source>
</evidence>
<accession>A0A0D7BKG4</accession>